<evidence type="ECO:0000313" key="2">
    <source>
        <dbReference type="Proteomes" id="UP000226192"/>
    </source>
</evidence>
<dbReference type="EMBL" id="NJET01000014">
    <property type="protein sequence ID" value="PHH65747.1"/>
    <property type="molecule type" value="Genomic_DNA"/>
</dbReference>
<protein>
    <submittedName>
        <fullName evidence="1">Uncharacterized protein</fullName>
    </submittedName>
</protein>
<evidence type="ECO:0000313" key="1">
    <source>
        <dbReference type="EMBL" id="PHH65747.1"/>
    </source>
</evidence>
<comment type="caution">
    <text evidence="1">The sequence shown here is derived from an EMBL/GenBank/DDBJ whole genome shotgun (WGS) entry which is preliminary data.</text>
</comment>
<accession>A0A2C5YAL6</accession>
<reference evidence="1 2" key="1">
    <citation type="submission" date="2017-06" db="EMBL/GenBank/DDBJ databases">
        <title>Ant-infecting Ophiocordyceps genomes reveal a high diversity of potential behavioral manipulation genes and a possible major role for enterotoxins.</title>
        <authorList>
            <person name="De Bekker C."/>
            <person name="Evans H.C."/>
            <person name="Brachmann A."/>
            <person name="Hughes D.P."/>
        </authorList>
    </citation>
    <scope>NUCLEOTIDE SEQUENCE [LARGE SCALE GENOMIC DNA]</scope>
    <source>
        <strain evidence="1 2">Map64</strain>
    </source>
</reference>
<keyword evidence="2" id="KW-1185">Reference proteome</keyword>
<dbReference type="Proteomes" id="UP000226192">
    <property type="component" value="Unassembled WGS sequence"/>
</dbReference>
<proteinExistence type="predicted"/>
<organism evidence="1 2">
    <name type="scientific">Ophiocordyceps australis</name>
    <dbReference type="NCBI Taxonomy" id="1399860"/>
    <lineage>
        <taxon>Eukaryota</taxon>
        <taxon>Fungi</taxon>
        <taxon>Dikarya</taxon>
        <taxon>Ascomycota</taxon>
        <taxon>Pezizomycotina</taxon>
        <taxon>Sordariomycetes</taxon>
        <taxon>Hypocreomycetidae</taxon>
        <taxon>Hypocreales</taxon>
        <taxon>Ophiocordycipitaceae</taxon>
        <taxon>Ophiocordyceps</taxon>
    </lineage>
</organism>
<dbReference type="AlphaFoldDB" id="A0A2C5YAL6"/>
<name>A0A2C5YAL6_9HYPO</name>
<sequence>MTDQSLTIPPTVMALAAEAGDCSEASPPSLQEQATVIMSATSKALLTAAFCAYDLFPPAETLTTATLMRRLLTMPLTAQ</sequence>
<gene>
    <name evidence="1" type="ORF">CDD81_1474</name>
</gene>